<dbReference type="Proteomes" id="UP000540519">
    <property type="component" value="Unassembled WGS sequence"/>
</dbReference>
<proteinExistence type="predicted"/>
<sequence length="285" mass="32294">MRKFIYILCMLPFFMACEDVIEVDVPTDQARLTVDALMRIDTTQASSIYIAEVKVSASTNFFDTIEPIEVDQMSITNLETEESITLFNTFNGSGVYQQETTIDFMTSGELVLYIEYEGLQYAARTTYVPSVPVTKLEQGDATLFSGEETEIIVAFNDQPNRTDFYLFDFDFNEYLVTEDTFYPGRTFEFSYFYDDDVKDGMTIDVSILGVDRPFYNYMNQLIVQSGGDQGPFQTPSATVRGNIVNVTGVEDLSDLDNIASMIDQDNFALGYFAVCQTFNRSITIE</sequence>
<dbReference type="OrthoDB" id="1430047at2"/>
<keyword evidence="2" id="KW-1185">Reference proteome</keyword>
<dbReference type="InterPro" id="IPR025345">
    <property type="entry name" value="DUF4249"/>
</dbReference>
<evidence type="ECO:0000313" key="2">
    <source>
        <dbReference type="Proteomes" id="UP000540519"/>
    </source>
</evidence>
<dbReference type="EMBL" id="RCNR01000018">
    <property type="protein sequence ID" value="MUH36426.1"/>
    <property type="molecule type" value="Genomic_DNA"/>
</dbReference>
<accession>A0A7X3D2F5</accession>
<comment type="caution">
    <text evidence="1">The sequence shown here is derived from an EMBL/GenBank/DDBJ whole genome shotgun (WGS) entry which is preliminary data.</text>
</comment>
<dbReference type="Pfam" id="PF14054">
    <property type="entry name" value="DUF4249"/>
    <property type="match status" value="1"/>
</dbReference>
<protein>
    <submittedName>
        <fullName evidence="1">DUF4249 family protein</fullName>
    </submittedName>
</protein>
<dbReference type="AlphaFoldDB" id="A0A7X3D2F5"/>
<reference evidence="1 2" key="1">
    <citation type="journal article" date="2019" name="Mar. Drugs">
        <title>Comparative Genomics and CAZyme Genome Repertoires of Marine Zobellia amurskyensis KMM 3526(T) and Zobellia laminariae KMM 3676(T).</title>
        <authorList>
            <person name="Chernysheva N."/>
            <person name="Bystritskaya E."/>
            <person name="Stenkova A."/>
            <person name="Golovkin I."/>
            <person name="Nedashkovskaya O."/>
            <person name="Isaeva M."/>
        </authorList>
    </citation>
    <scope>NUCLEOTIDE SEQUENCE [LARGE SCALE GENOMIC DNA]</scope>
    <source>
        <strain evidence="1 2">KMM 3526</strain>
    </source>
</reference>
<dbReference type="PROSITE" id="PS51257">
    <property type="entry name" value="PROKAR_LIPOPROTEIN"/>
    <property type="match status" value="1"/>
</dbReference>
<evidence type="ECO:0000313" key="1">
    <source>
        <dbReference type="EMBL" id="MUH36426.1"/>
    </source>
</evidence>
<organism evidence="1 2">
    <name type="scientific">Zobellia amurskyensis</name>
    <dbReference type="NCBI Taxonomy" id="248905"/>
    <lineage>
        <taxon>Bacteria</taxon>
        <taxon>Pseudomonadati</taxon>
        <taxon>Bacteroidota</taxon>
        <taxon>Flavobacteriia</taxon>
        <taxon>Flavobacteriales</taxon>
        <taxon>Flavobacteriaceae</taxon>
        <taxon>Zobellia</taxon>
    </lineage>
</organism>
<gene>
    <name evidence="1" type="ORF">D9O36_11295</name>
</gene>
<name>A0A7X3D2F5_9FLAO</name>
<dbReference type="RefSeq" id="WP_155599993.1">
    <property type="nucleotide sequence ID" value="NZ_RCNR01000018.1"/>
</dbReference>